<dbReference type="Pfam" id="PF13419">
    <property type="entry name" value="HAD_2"/>
    <property type="match status" value="1"/>
</dbReference>
<evidence type="ECO:0000313" key="5">
    <source>
        <dbReference type="EMBL" id="GLC90272.1"/>
    </source>
</evidence>
<dbReference type="InterPro" id="IPR006439">
    <property type="entry name" value="HAD-SF_hydro_IA"/>
</dbReference>
<dbReference type="Gene3D" id="1.10.150.520">
    <property type="match status" value="1"/>
</dbReference>
<dbReference type="InterPro" id="IPR041492">
    <property type="entry name" value="HAD_2"/>
</dbReference>
<comment type="cofactor">
    <cofactor evidence="1">
        <name>Mg(2+)</name>
        <dbReference type="ChEBI" id="CHEBI:18420"/>
    </cofactor>
</comment>
<dbReference type="Proteomes" id="UP001065593">
    <property type="component" value="Unassembled WGS sequence"/>
</dbReference>
<organism evidence="5 6">
    <name type="scientific">Lysinibacillus piscis</name>
    <dbReference type="NCBI Taxonomy" id="2518931"/>
    <lineage>
        <taxon>Bacteria</taxon>
        <taxon>Bacillati</taxon>
        <taxon>Bacillota</taxon>
        <taxon>Bacilli</taxon>
        <taxon>Bacillales</taxon>
        <taxon>Bacillaceae</taxon>
        <taxon>Lysinibacillus</taxon>
    </lineage>
</organism>
<dbReference type="RefSeq" id="WP_264990179.1">
    <property type="nucleotide sequence ID" value="NZ_BRZA01000007.1"/>
</dbReference>
<proteinExistence type="predicted"/>
<dbReference type="NCBIfam" id="TIGR01549">
    <property type="entry name" value="HAD-SF-IA-v1"/>
    <property type="match status" value="1"/>
</dbReference>
<dbReference type="InterPro" id="IPR051400">
    <property type="entry name" value="HAD-like_hydrolase"/>
</dbReference>
<evidence type="ECO:0000256" key="4">
    <source>
        <dbReference type="ARBA" id="ARBA00022842"/>
    </source>
</evidence>
<dbReference type="EMBL" id="BRZA01000007">
    <property type="protein sequence ID" value="GLC90272.1"/>
    <property type="molecule type" value="Genomic_DNA"/>
</dbReference>
<keyword evidence="6" id="KW-1185">Reference proteome</keyword>
<accession>A0ABQ5NPM5</accession>
<keyword evidence="4" id="KW-0460">Magnesium</keyword>
<dbReference type="PANTHER" id="PTHR46470:SF2">
    <property type="entry name" value="GLYCERALDEHYDE 3-PHOSPHATE PHOSPHATASE"/>
    <property type="match status" value="1"/>
</dbReference>
<dbReference type="SFLD" id="SFLDS00003">
    <property type="entry name" value="Haloacid_Dehalogenase"/>
    <property type="match status" value="1"/>
</dbReference>
<dbReference type="PRINTS" id="PR00413">
    <property type="entry name" value="HADHALOGNASE"/>
</dbReference>
<dbReference type="Gene3D" id="3.40.50.1000">
    <property type="entry name" value="HAD superfamily/HAD-like"/>
    <property type="match status" value="1"/>
</dbReference>
<evidence type="ECO:0000256" key="2">
    <source>
        <dbReference type="ARBA" id="ARBA00022723"/>
    </source>
</evidence>
<evidence type="ECO:0000256" key="1">
    <source>
        <dbReference type="ARBA" id="ARBA00001946"/>
    </source>
</evidence>
<keyword evidence="3" id="KW-0378">Hydrolase</keyword>
<dbReference type="PROSITE" id="PS01228">
    <property type="entry name" value="COF_1"/>
    <property type="match status" value="1"/>
</dbReference>
<name>A0ABQ5NPM5_9BACI</name>
<dbReference type="InterPro" id="IPR023214">
    <property type="entry name" value="HAD_sf"/>
</dbReference>
<protein>
    <submittedName>
        <fullName evidence="5">Haloacid dehalogenase</fullName>
    </submittedName>
</protein>
<keyword evidence="2" id="KW-0479">Metal-binding</keyword>
<evidence type="ECO:0000256" key="3">
    <source>
        <dbReference type="ARBA" id="ARBA00022801"/>
    </source>
</evidence>
<dbReference type="InterPro" id="IPR036412">
    <property type="entry name" value="HAD-like_sf"/>
</dbReference>
<comment type="caution">
    <text evidence="5">The sequence shown here is derived from an EMBL/GenBank/DDBJ whole genome shotgun (WGS) entry which is preliminary data.</text>
</comment>
<dbReference type="PANTHER" id="PTHR46470">
    <property type="entry name" value="N-ACYLNEURAMINATE-9-PHOSPHATASE"/>
    <property type="match status" value="1"/>
</dbReference>
<reference evidence="5" key="1">
    <citation type="submission" date="2022-08" db="EMBL/GenBank/DDBJ databases">
        <title>Draft genome sequence of Lysinibacillus sp. strain KH24.</title>
        <authorList>
            <person name="Kanbe H."/>
            <person name="Itoh H."/>
        </authorList>
    </citation>
    <scope>NUCLEOTIDE SEQUENCE</scope>
    <source>
        <strain evidence="5">KH24</strain>
    </source>
</reference>
<gene>
    <name evidence="5" type="ORF">LYSBPC_33990</name>
</gene>
<evidence type="ECO:0000313" key="6">
    <source>
        <dbReference type="Proteomes" id="UP001065593"/>
    </source>
</evidence>
<sequence>MKAVVFDLDGTLLNRDASLIAFVEHQYHRLEKFLDHIPKEQYINRFITLDNHGYTWKDKVYTQLITEFNIQHLSTEQLLADYIQQFQHHCIAFPNLVKLFQQLKQLDIKLGIITNGIGQFQMSNIQALGIDLYVDTILISEWEGIKKPDAEIFIRALHKLHVTADESVFVGDHPINDVQAAQLVGMTSIWKSNSQWQDVQADFIINDLLEIIPIVKMLK</sequence>
<dbReference type="SFLD" id="SFLDG01129">
    <property type="entry name" value="C1.5:_HAD__Beta-PGM__Phosphata"/>
    <property type="match status" value="1"/>
</dbReference>
<dbReference type="SUPFAM" id="SSF56784">
    <property type="entry name" value="HAD-like"/>
    <property type="match status" value="1"/>
</dbReference>